<comment type="subcellular location">
    <subcellularLocation>
        <location evidence="1">Membrane</location>
        <topology evidence="1">Multi-pass membrane protein</topology>
    </subcellularLocation>
</comment>
<dbReference type="GeneID" id="20236179"/>
<evidence type="ECO:0000256" key="7">
    <source>
        <dbReference type="ARBA" id="ARBA00041344"/>
    </source>
</evidence>
<evidence type="ECO:0000256" key="6">
    <source>
        <dbReference type="ARBA" id="ARBA00040778"/>
    </source>
</evidence>
<dbReference type="GO" id="GO:0032981">
    <property type="term" value="P:mitochondrial respiratory chain complex I assembly"/>
    <property type="evidence" value="ECO:0007669"/>
    <property type="project" value="InterPro"/>
</dbReference>
<dbReference type="KEGG" id="lgi:LOTGIDRAFT_153951"/>
<keyword evidence="3" id="KW-0812">Transmembrane</keyword>
<dbReference type="OrthoDB" id="5826189at2759"/>
<comment type="similarity">
    <text evidence="2">Belongs to the Tim17/Tim22/Tim23 family.</text>
</comment>
<feature type="compositionally biased region" description="Polar residues" evidence="8">
    <location>
        <begin position="231"/>
        <end position="252"/>
    </location>
</feature>
<evidence type="ECO:0000256" key="3">
    <source>
        <dbReference type="ARBA" id="ARBA00022692"/>
    </source>
</evidence>
<dbReference type="PANTHER" id="PTHR13002:SF1">
    <property type="entry name" value="COMPLEX I ASSEMBLY FACTOR TIMMDC1, MITOCHONDRIAL"/>
    <property type="match status" value="1"/>
</dbReference>
<reference evidence="9 10" key="1">
    <citation type="journal article" date="2013" name="Nature">
        <title>Insights into bilaterian evolution from three spiralian genomes.</title>
        <authorList>
            <person name="Simakov O."/>
            <person name="Marletaz F."/>
            <person name="Cho S.J."/>
            <person name="Edsinger-Gonzales E."/>
            <person name="Havlak P."/>
            <person name="Hellsten U."/>
            <person name="Kuo D.H."/>
            <person name="Larsson T."/>
            <person name="Lv J."/>
            <person name="Arendt D."/>
            <person name="Savage R."/>
            <person name="Osoegawa K."/>
            <person name="de Jong P."/>
            <person name="Grimwood J."/>
            <person name="Chapman J.A."/>
            <person name="Shapiro H."/>
            <person name="Aerts A."/>
            <person name="Otillar R.P."/>
            <person name="Terry A.Y."/>
            <person name="Boore J.L."/>
            <person name="Grigoriev I.V."/>
            <person name="Lindberg D.R."/>
            <person name="Seaver E.C."/>
            <person name="Weisblat D.A."/>
            <person name="Putnam N.H."/>
            <person name="Rokhsar D.S."/>
        </authorList>
    </citation>
    <scope>NUCLEOTIDE SEQUENCE [LARGE SCALE GENOMIC DNA]</scope>
</reference>
<gene>
    <name evidence="9" type="ORF">LOTGIDRAFT_153951</name>
</gene>
<evidence type="ECO:0000313" key="10">
    <source>
        <dbReference type="Proteomes" id="UP000030746"/>
    </source>
</evidence>
<dbReference type="AlphaFoldDB" id="V4BRJ6"/>
<dbReference type="STRING" id="225164.V4BRJ6"/>
<keyword evidence="4" id="KW-1133">Transmembrane helix</keyword>
<protein>
    <recommendedName>
        <fullName evidence="6">Complex I assembly factor TIMMDC1, mitochondrial</fullName>
    </recommendedName>
    <alternativeName>
        <fullName evidence="7">Translocase of inner mitochondrial membrane domain-containing protein 1</fullName>
    </alternativeName>
</protein>
<proteinExistence type="inferred from homology"/>
<feature type="region of interest" description="Disordered" evidence="8">
    <location>
        <begin position="227"/>
        <end position="252"/>
    </location>
</feature>
<dbReference type="PANTHER" id="PTHR13002">
    <property type="entry name" value="C3ORF1 PROTEIN-RELATED"/>
    <property type="match status" value="1"/>
</dbReference>
<evidence type="ECO:0000256" key="2">
    <source>
        <dbReference type="ARBA" id="ARBA00008444"/>
    </source>
</evidence>
<dbReference type="Proteomes" id="UP000030746">
    <property type="component" value="Unassembled WGS sequence"/>
</dbReference>
<dbReference type="InterPro" id="IPR055299">
    <property type="entry name" value="TIMMDC1"/>
</dbReference>
<dbReference type="GO" id="GO:0005739">
    <property type="term" value="C:mitochondrion"/>
    <property type="evidence" value="ECO:0007669"/>
    <property type="project" value="TreeGrafter"/>
</dbReference>
<accession>V4BRJ6</accession>
<name>V4BRJ6_LOTGI</name>
<evidence type="ECO:0000256" key="8">
    <source>
        <dbReference type="SAM" id="MobiDB-lite"/>
    </source>
</evidence>
<keyword evidence="5" id="KW-0472">Membrane</keyword>
<dbReference type="EMBL" id="KB202283">
    <property type="protein sequence ID" value="ESO91509.1"/>
    <property type="molecule type" value="Genomic_DNA"/>
</dbReference>
<feature type="region of interest" description="Disordered" evidence="8">
    <location>
        <begin position="43"/>
        <end position="81"/>
    </location>
</feature>
<evidence type="ECO:0000256" key="4">
    <source>
        <dbReference type="ARBA" id="ARBA00022989"/>
    </source>
</evidence>
<evidence type="ECO:0000256" key="5">
    <source>
        <dbReference type="ARBA" id="ARBA00023136"/>
    </source>
</evidence>
<organism evidence="9 10">
    <name type="scientific">Lottia gigantea</name>
    <name type="common">Giant owl limpet</name>
    <dbReference type="NCBI Taxonomy" id="225164"/>
    <lineage>
        <taxon>Eukaryota</taxon>
        <taxon>Metazoa</taxon>
        <taxon>Spiralia</taxon>
        <taxon>Lophotrochozoa</taxon>
        <taxon>Mollusca</taxon>
        <taxon>Gastropoda</taxon>
        <taxon>Patellogastropoda</taxon>
        <taxon>Lottioidea</taxon>
        <taxon>Lottiidae</taxon>
        <taxon>Lottia</taxon>
    </lineage>
</organism>
<keyword evidence="10" id="KW-1185">Reference proteome</keyword>
<dbReference type="GO" id="GO:0016020">
    <property type="term" value="C:membrane"/>
    <property type="evidence" value="ECO:0007669"/>
    <property type="project" value="UniProtKB-SubCell"/>
</dbReference>
<sequence length="252" mass="28633">MTTNNDEEKVEKYSHFRTILCKKFLLGLKLTNIFHFPKVKAQEPNSDTTVTNSKNNDKEVNDYSASAPSSSSINTGEIKSHPSRTNVINGVDISQFISENEVQKYLQNESGRDRLLEMFSRNHLNEYSSQVRFIARVVGEVAVLSCIIFSYKFGQGVSEDFKRNNRGTLYSSRYLAKRRFNDHLILSSMKNGLHWSFKISSFTAMYLLLSQSISTYKNKTSPLEYGIAGEDSNTGNRRQTSQMKVSSDSQGQ</sequence>
<dbReference type="CTD" id="20236179"/>
<dbReference type="HOGENOM" id="CLU_1103830_0_0_1"/>
<feature type="compositionally biased region" description="Polar residues" evidence="8">
    <location>
        <begin position="43"/>
        <end position="54"/>
    </location>
</feature>
<evidence type="ECO:0000256" key="1">
    <source>
        <dbReference type="ARBA" id="ARBA00004141"/>
    </source>
</evidence>
<evidence type="ECO:0000313" key="9">
    <source>
        <dbReference type="EMBL" id="ESO91509.1"/>
    </source>
</evidence>
<dbReference type="RefSeq" id="XP_009058196.1">
    <property type="nucleotide sequence ID" value="XM_009059948.1"/>
</dbReference>